<dbReference type="PROSITE" id="PS51257">
    <property type="entry name" value="PROKAR_LIPOPROTEIN"/>
    <property type="match status" value="1"/>
</dbReference>
<comment type="caution">
    <text evidence="2">The sequence shown here is derived from an EMBL/GenBank/DDBJ whole genome shotgun (WGS) entry which is preliminary data.</text>
</comment>
<gene>
    <name evidence="2" type="ORF">GGI15_003715</name>
</gene>
<sequence length="197" mass="21200">MQRTSIYATIVCIASLSCGTASATSNSGGDSVVLAKRQYYGGEALPGVEGMNARYASPFAAFINQGLIPGQGFPQVGMSAYGFGLPGYGLTQFLNPDAQILRGAGEGEITEHDLQNLDNRINGYDQFKDPETVHRKPDPAFPGHFANEDCDDDYEDDHGKPAEHYHHRHHDYNGATEYRSGSVAALVLVLALSATAF</sequence>
<evidence type="ECO:0000313" key="3">
    <source>
        <dbReference type="Proteomes" id="UP001140172"/>
    </source>
</evidence>
<feature type="chain" id="PRO_5040790835" description="Secreted protein" evidence="1">
    <location>
        <begin position="24"/>
        <end position="197"/>
    </location>
</feature>
<dbReference type="OrthoDB" id="5558474at2759"/>
<evidence type="ECO:0008006" key="4">
    <source>
        <dbReference type="Google" id="ProtNLM"/>
    </source>
</evidence>
<dbReference type="Proteomes" id="UP001140172">
    <property type="component" value="Unassembled WGS sequence"/>
</dbReference>
<organism evidence="2 3">
    <name type="scientific">Coemansia interrupta</name>
    <dbReference type="NCBI Taxonomy" id="1126814"/>
    <lineage>
        <taxon>Eukaryota</taxon>
        <taxon>Fungi</taxon>
        <taxon>Fungi incertae sedis</taxon>
        <taxon>Zoopagomycota</taxon>
        <taxon>Kickxellomycotina</taxon>
        <taxon>Kickxellomycetes</taxon>
        <taxon>Kickxellales</taxon>
        <taxon>Kickxellaceae</taxon>
        <taxon>Coemansia</taxon>
    </lineage>
</organism>
<accession>A0A9W8LHY8</accession>
<keyword evidence="3" id="KW-1185">Reference proteome</keyword>
<dbReference type="AlphaFoldDB" id="A0A9W8LHY8"/>
<proteinExistence type="predicted"/>
<protein>
    <recommendedName>
        <fullName evidence="4">Secreted protein</fullName>
    </recommendedName>
</protein>
<dbReference type="EMBL" id="JANBUM010000273">
    <property type="protein sequence ID" value="KAJ2779952.1"/>
    <property type="molecule type" value="Genomic_DNA"/>
</dbReference>
<name>A0A9W8LHY8_9FUNG</name>
<evidence type="ECO:0000313" key="2">
    <source>
        <dbReference type="EMBL" id="KAJ2779952.1"/>
    </source>
</evidence>
<reference evidence="2" key="1">
    <citation type="submission" date="2022-07" db="EMBL/GenBank/DDBJ databases">
        <title>Phylogenomic reconstructions and comparative analyses of Kickxellomycotina fungi.</title>
        <authorList>
            <person name="Reynolds N.K."/>
            <person name="Stajich J.E."/>
            <person name="Barry K."/>
            <person name="Grigoriev I.V."/>
            <person name="Crous P."/>
            <person name="Smith M.E."/>
        </authorList>
    </citation>
    <scope>NUCLEOTIDE SEQUENCE</scope>
    <source>
        <strain evidence="2">BCRC 34489</strain>
    </source>
</reference>
<feature type="signal peptide" evidence="1">
    <location>
        <begin position="1"/>
        <end position="23"/>
    </location>
</feature>
<evidence type="ECO:0000256" key="1">
    <source>
        <dbReference type="SAM" id="SignalP"/>
    </source>
</evidence>
<keyword evidence="1" id="KW-0732">Signal</keyword>